<evidence type="ECO:0000256" key="6">
    <source>
        <dbReference type="SAM" id="Phobius"/>
    </source>
</evidence>
<feature type="transmembrane region" description="Helical" evidence="6">
    <location>
        <begin position="217"/>
        <end position="244"/>
    </location>
</feature>
<accession>A0A6G2BH63</accession>
<dbReference type="AlphaFoldDB" id="A0A6G2BH63"/>
<keyword evidence="3 6" id="KW-0812">Transmembrane</keyword>
<proteinExistence type="predicted"/>
<dbReference type="OrthoDB" id="5170073at2"/>
<dbReference type="Gene3D" id="3.40.1710.10">
    <property type="entry name" value="abc type-2 transporter like domain"/>
    <property type="match status" value="1"/>
</dbReference>
<evidence type="ECO:0000313" key="8">
    <source>
        <dbReference type="EMBL" id="MTE21403.1"/>
    </source>
</evidence>
<comment type="caution">
    <text evidence="8">The sequence shown here is derived from an EMBL/GenBank/DDBJ whole genome shotgun (WGS) entry which is preliminary data.</text>
</comment>
<evidence type="ECO:0000256" key="5">
    <source>
        <dbReference type="ARBA" id="ARBA00023136"/>
    </source>
</evidence>
<dbReference type="RefSeq" id="WP_155072169.1">
    <property type="nucleotide sequence ID" value="NZ_WIXO01000001.1"/>
</dbReference>
<evidence type="ECO:0000256" key="3">
    <source>
        <dbReference type="ARBA" id="ARBA00022692"/>
    </source>
</evidence>
<dbReference type="Pfam" id="PF12698">
    <property type="entry name" value="ABC2_membrane_3"/>
    <property type="match status" value="1"/>
</dbReference>
<sequence>MWSSVRAMVGKDLTVSRRNPTFVIITVLVPLVFVSLYALLTTVSTTQPVAVAKEGDGPHSERMMRVLETMRNADGELFEIRTTDPRTAREMFADGEVGAVLTIPAEFDRRVEDGEPVALPLKVFNINADATKNFQLRTEHAVRVFSQQRSADVALTEVEEDSHFSEDMKTTVYLGTSLIMFAVLYASMVNAGTLVAREWEERTAKPLVLTPTGTTPLLLGKWIGAGSQTVVSTLLALLGLYLLLDYPVLSLGPVSWLSLLLLFCYGSALGSLLGAVLRRSLPLVPLCVVVAITHFLLNGYESYMRGFAHGGLVEWTWAATHWWPVSGITQQIRQDVTGLGGPGVDWAALGWTAVAAAVLTLLATARMRRQFRFTQGQ</sequence>
<feature type="transmembrane region" description="Helical" evidence="6">
    <location>
        <begin position="283"/>
        <end position="300"/>
    </location>
</feature>
<comment type="subcellular location">
    <subcellularLocation>
        <location evidence="1">Cell membrane</location>
        <topology evidence="1">Multi-pass membrane protein</topology>
    </subcellularLocation>
</comment>
<feature type="transmembrane region" description="Helical" evidence="6">
    <location>
        <begin position="172"/>
        <end position="196"/>
    </location>
</feature>
<feature type="domain" description="ABC-2 type transporter transmembrane" evidence="7">
    <location>
        <begin position="21"/>
        <end position="363"/>
    </location>
</feature>
<name>A0A6G2BH63_9ACTN</name>
<feature type="transmembrane region" description="Helical" evidence="6">
    <location>
        <begin position="21"/>
        <end position="40"/>
    </location>
</feature>
<protein>
    <submittedName>
        <fullName evidence="8">ABC transporter permease subunit</fullName>
    </submittedName>
</protein>
<dbReference type="PANTHER" id="PTHR30294">
    <property type="entry name" value="MEMBRANE COMPONENT OF ABC TRANSPORTER YHHJ-RELATED"/>
    <property type="match status" value="1"/>
</dbReference>
<evidence type="ECO:0000259" key="7">
    <source>
        <dbReference type="Pfam" id="PF12698"/>
    </source>
</evidence>
<reference evidence="8 9" key="1">
    <citation type="submission" date="2019-11" db="EMBL/GenBank/DDBJ databases">
        <authorList>
            <person name="Yuan L."/>
        </authorList>
    </citation>
    <scope>NUCLEOTIDE SEQUENCE [LARGE SCALE GENOMIC DNA]</scope>
    <source>
        <strain evidence="8 9">TRM43335</strain>
    </source>
</reference>
<feature type="transmembrane region" description="Helical" evidence="6">
    <location>
        <begin position="346"/>
        <end position="365"/>
    </location>
</feature>
<dbReference type="InterPro" id="IPR013525">
    <property type="entry name" value="ABC2_TM"/>
</dbReference>
<dbReference type="EMBL" id="WIXO01000001">
    <property type="protein sequence ID" value="MTE21403.1"/>
    <property type="molecule type" value="Genomic_DNA"/>
</dbReference>
<evidence type="ECO:0000256" key="2">
    <source>
        <dbReference type="ARBA" id="ARBA00022475"/>
    </source>
</evidence>
<evidence type="ECO:0000256" key="1">
    <source>
        <dbReference type="ARBA" id="ARBA00004651"/>
    </source>
</evidence>
<keyword evidence="4 6" id="KW-1133">Transmembrane helix</keyword>
<dbReference type="GO" id="GO:0005886">
    <property type="term" value="C:plasma membrane"/>
    <property type="evidence" value="ECO:0007669"/>
    <property type="project" value="UniProtKB-SubCell"/>
</dbReference>
<keyword evidence="5 6" id="KW-0472">Membrane</keyword>
<keyword evidence="9" id="KW-1185">Reference proteome</keyword>
<dbReference type="PANTHER" id="PTHR30294:SF29">
    <property type="entry name" value="MULTIDRUG ABC TRANSPORTER PERMEASE YBHS-RELATED"/>
    <property type="match status" value="1"/>
</dbReference>
<feature type="transmembrane region" description="Helical" evidence="6">
    <location>
        <begin position="256"/>
        <end position="276"/>
    </location>
</feature>
<gene>
    <name evidence="8" type="ORF">F0L17_20260</name>
</gene>
<evidence type="ECO:0000313" key="9">
    <source>
        <dbReference type="Proteomes" id="UP000473014"/>
    </source>
</evidence>
<dbReference type="InterPro" id="IPR051449">
    <property type="entry name" value="ABC-2_transporter_component"/>
</dbReference>
<dbReference type="Proteomes" id="UP000473014">
    <property type="component" value="Unassembled WGS sequence"/>
</dbReference>
<organism evidence="8 9">
    <name type="scientific">Streptomyces taklimakanensis</name>
    <dbReference type="NCBI Taxonomy" id="2569853"/>
    <lineage>
        <taxon>Bacteria</taxon>
        <taxon>Bacillati</taxon>
        <taxon>Actinomycetota</taxon>
        <taxon>Actinomycetes</taxon>
        <taxon>Kitasatosporales</taxon>
        <taxon>Streptomycetaceae</taxon>
        <taxon>Streptomyces</taxon>
    </lineage>
</organism>
<keyword evidence="2" id="KW-1003">Cell membrane</keyword>
<evidence type="ECO:0000256" key="4">
    <source>
        <dbReference type="ARBA" id="ARBA00022989"/>
    </source>
</evidence>
<dbReference type="GO" id="GO:0140359">
    <property type="term" value="F:ABC-type transporter activity"/>
    <property type="evidence" value="ECO:0007669"/>
    <property type="project" value="InterPro"/>
</dbReference>